<gene>
    <name evidence="1" type="ORF">DWB77_02071</name>
</gene>
<dbReference type="EMBL" id="CP032698">
    <property type="protein sequence ID" value="AYG79952.1"/>
    <property type="molecule type" value="Genomic_DNA"/>
</dbReference>
<dbReference type="AlphaFoldDB" id="A0A387HGN8"/>
<evidence type="ECO:0000313" key="2">
    <source>
        <dbReference type="Proteomes" id="UP000271554"/>
    </source>
</evidence>
<name>A0A387HGN8_9ACTN</name>
<protein>
    <submittedName>
        <fullName evidence="1">Uncharacterized protein</fullName>
    </submittedName>
</protein>
<dbReference type="Proteomes" id="UP000271554">
    <property type="component" value="Chromosome"/>
</dbReference>
<keyword evidence="2" id="KW-1185">Reference proteome</keyword>
<sequence length="71" mass="7434">MPSKLGCDIRATVGVVKRAPSGEGVFAFTTSWNVTLGGVVRVITVRVDSEGNETVVRDKVYGPLAAPGESE</sequence>
<dbReference type="KEGG" id="shun:DWB77_02071"/>
<reference evidence="1 2" key="1">
    <citation type="submission" date="2018-10" db="EMBL/GenBank/DDBJ databases">
        <title>Relationship between Morphology and Antimicrobial Activity in Streptomyces.</title>
        <authorList>
            <person name="Kang H.J."/>
            <person name="Kim S.B."/>
        </authorList>
    </citation>
    <scope>NUCLEOTIDE SEQUENCE [LARGE SCALE GENOMIC DNA]</scope>
    <source>
        <strain evidence="1 2">BH38</strain>
    </source>
</reference>
<accession>A0A387HGN8</accession>
<proteinExistence type="predicted"/>
<organism evidence="1 2">
    <name type="scientific">Streptomyces hundungensis</name>
    <dbReference type="NCBI Taxonomy" id="1077946"/>
    <lineage>
        <taxon>Bacteria</taxon>
        <taxon>Bacillati</taxon>
        <taxon>Actinomycetota</taxon>
        <taxon>Actinomycetes</taxon>
        <taxon>Kitasatosporales</taxon>
        <taxon>Streptomycetaceae</taxon>
        <taxon>Streptomyces</taxon>
    </lineage>
</organism>
<evidence type="ECO:0000313" key="1">
    <source>
        <dbReference type="EMBL" id="AYG79952.1"/>
    </source>
</evidence>